<protein>
    <submittedName>
        <fullName evidence="2">GIY-YIG nuclease family protein</fullName>
    </submittedName>
</protein>
<proteinExistence type="predicted"/>
<keyword evidence="3" id="KW-1185">Reference proteome</keyword>
<gene>
    <name evidence="2" type="ORF">H9653_09820</name>
</gene>
<dbReference type="Proteomes" id="UP000606724">
    <property type="component" value="Unassembled WGS sequence"/>
</dbReference>
<dbReference type="EMBL" id="JACSQR010000030">
    <property type="protein sequence ID" value="MBD7948305.1"/>
    <property type="molecule type" value="Genomic_DNA"/>
</dbReference>
<comment type="caution">
    <text evidence="2">The sequence shown here is derived from an EMBL/GenBank/DDBJ whole genome shotgun (WGS) entry which is preliminary data.</text>
</comment>
<accession>A0ABR8RKM0</accession>
<dbReference type="CDD" id="cd10447">
    <property type="entry name" value="GIY-YIG_unchar_2"/>
    <property type="match status" value="1"/>
</dbReference>
<name>A0ABR8RKM0_9GAMM</name>
<sequence>MNPLIPSAKTIQIYLPKGNPRGLRLAEMTTRTVRLIEIPRIHIDDFFAMPDASQVGLYFLIGDTDSIDKPLLYIGQTGDLKTRLNQHHKKDFWTRAFVMLSTNNSMTQTHALYMEHKAIATALDVGRYELKNGNSGNKPHTPDPLKADCEELFHTLDVLLSTLGQPIFESLAIHDSLYSNKTDAHKLTTTTDVKVEKAAEISPTKPIPFLFYYKVKDGDAQGYYDDDGFVILAGSLIRQSQAASAPPFVTRLKESLLSSGKLIAVNDTSYKLTENHLFKTPSGASALVSGRSTNGWIEWKNAAGQTLDSIYR</sequence>
<reference evidence="2 3" key="1">
    <citation type="submission" date="2020-08" db="EMBL/GenBank/DDBJ databases">
        <title>A Genomic Blueprint of the Chicken Gut Microbiome.</title>
        <authorList>
            <person name="Gilroy R."/>
            <person name="Ravi A."/>
            <person name="Getino M."/>
            <person name="Pursley I."/>
            <person name="Horton D.L."/>
            <person name="Alikhan N.-F."/>
            <person name="Baker D."/>
            <person name="Gharbi K."/>
            <person name="Hall N."/>
            <person name="Watson M."/>
            <person name="Adriaenssens E.M."/>
            <person name="Foster-Nyarko E."/>
            <person name="Jarju S."/>
            <person name="Secka A."/>
            <person name="Antonio M."/>
            <person name="Oren A."/>
            <person name="Chaudhuri R."/>
            <person name="La Ragione R.M."/>
            <person name="Hildebrand F."/>
            <person name="Pallen M.J."/>
        </authorList>
    </citation>
    <scope>NUCLEOTIDE SEQUENCE [LARGE SCALE GENOMIC DNA]</scope>
    <source>
        <strain evidence="2 3">Sa4CVA2</strain>
    </source>
</reference>
<evidence type="ECO:0000313" key="3">
    <source>
        <dbReference type="Proteomes" id="UP000606724"/>
    </source>
</evidence>
<evidence type="ECO:0000313" key="2">
    <source>
        <dbReference type="EMBL" id="MBD7948305.1"/>
    </source>
</evidence>
<evidence type="ECO:0000259" key="1">
    <source>
        <dbReference type="Pfam" id="PF14267"/>
    </source>
</evidence>
<dbReference type="InterPro" id="IPR025579">
    <property type="entry name" value="DUF4357"/>
</dbReference>
<organism evidence="2 3">
    <name type="scientific">Psychrobacter communis</name>
    <dbReference type="NCBI Taxonomy" id="2762238"/>
    <lineage>
        <taxon>Bacteria</taxon>
        <taxon>Pseudomonadati</taxon>
        <taxon>Pseudomonadota</taxon>
        <taxon>Gammaproteobacteria</taxon>
        <taxon>Moraxellales</taxon>
        <taxon>Moraxellaceae</taxon>
        <taxon>Psychrobacter</taxon>
    </lineage>
</organism>
<dbReference type="RefSeq" id="WP_191692219.1">
    <property type="nucleotide sequence ID" value="NZ_JACSQR010000030.1"/>
</dbReference>
<feature type="domain" description="DUF4357" evidence="1">
    <location>
        <begin position="254"/>
        <end position="307"/>
    </location>
</feature>
<dbReference type="Pfam" id="PF14267">
    <property type="entry name" value="DUF4357"/>
    <property type="match status" value="1"/>
</dbReference>